<dbReference type="HOGENOM" id="CLU_1765789_0_0_9"/>
<evidence type="ECO:0000313" key="2">
    <source>
        <dbReference type="EMBL" id="CEA05722.1"/>
    </source>
</evidence>
<evidence type="ECO:0000256" key="1">
    <source>
        <dbReference type="SAM" id="Coils"/>
    </source>
</evidence>
<gene>
    <name evidence="2" type="ORF">BN1050_02618</name>
</gene>
<feature type="coiled-coil region" evidence="1">
    <location>
        <begin position="22"/>
        <end position="66"/>
    </location>
</feature>
<organism evidence="2">
    <name type="scientific">Metalysinibacillus saudimassiliensis</name>
    <dbReference type="NCBI Taxonomy" id="1461583"/>
    <lineage>
        <taxon>Bacteria</taxon>
        <taxon>Bacillati</taxon>
        <taxon>Bacillota</taxon>
        <taxon>Bacilli</taxon>
        <taxon>Bacillales</taxon>
        <taxon>Caryophanaceae</taxon>
        <taxon>Metalysinibacillus</taxon>
    </lineage>
</organism>
<protein>
    <submittedName>
        <fullName evidence="2">Uncharacterized protein</fullName>
    </submittedName>
</protein>
<reference evidence="2" key="1">
    <citation type="submission" date="2014-07" db="EMBL/GenBank/DDBJ databases">
        <authorList>
            <person name="Urmite Genomes Urmite Genomes"/>
        </authorList>
    </citation>
    <scope>NUCLEOTIDE SEQUENCE</scope>
    <source>
        <strain evidence="2">13S34_air</strain>
    </source>
</reference>
<dbReference type="PATRIC" id="fig|1461583.4.peg.2511"/>
<accession>A0A078MJY4</accession>
<sequence length="147" mass="16626">MTTCHSETPTAEVRALYWEHRAMQLEAALKDASKVIEGYEKVKKMADALANEIKVANAYIEEMKRKNSELILPDGTVYRFTTDLAEDGDLIVYDCDLEDGYIKKGKAYKVKEKDGLLIAICEEETECVVYTGCSPAPFVYKKDDLVR</sequence>
<keyword evidence="1" id="KW-0175">Coiled coil</keyword>
<proteinExistence type="predicted"/>
<dbReference type="AlphaFoldDB" id="A0A078MJY4"/>
<dbReference type="EMBL" id="LN483079">
    <property type="protein sequence ID" value="CEA05722.1"/>
    <property type="molecule type" value="Genomic_DNA"/>
</dbReference>
<name>A0A078MJY4_9BACL</name>